<dbReference type="InterPro" id="IPR017907">
    <property type="entry name" value="Znf_RING_CS"/>
</dbReference>
<keyword evidence="11" id="KW-1185">Reference proteome</keyword>
<dbReference type="Gene3D" id="3.30.40.10">
    <property type="entry name" value="Zinc/RING finger domain, C3HC4 (zinc finger)"/>
    <property type="match status" value="1"/>
</dbReference>
<feature type="domain" description="YEATS" evidence="9">
    <location>
        <begin position="127"/>
        <end position="306"/>
    </location>
</feature>
<organism evidence="10 11">
    <name type="scientific">Stemphylium lycopersici</name>
    <name type="common">Tomato gray leaf spot disease fungus</name>
    <name type="synonym">Thyrospora lycopersici</name>
    <dbReference type="NCBI Taxonomy" id="183478"/>
    <lineage>
        <taxon>Eukaryota</taxon>
        <taxon>Fungi</taxon>
        <taxon>Dikarya</taxon>
        <taxon>Ascomycota</taxon>
        <taxon>Pezizomycotina</taxon>
        <taxon>Dothideomycetes</taxon>
        <taxon>Pleosporomycetidae</taxon>
        <taxon>Pleosporales</taxon>
        <taxon>Pleosporineae</taxon>
        <taxon>Pleosporaceae</taxon>
        <taxon>Stemphylium</taxon>
    </lineage>
</organism>
<dbReference type="PROSITE" id="PS51037">
    <property type="entry name" value="YEATS"/>
    <property type="match status" value="1"/>
</dbReference>
<feature type="region of interest" description="Disordered" evidence="7">
    <location>
        <begin position="267"/>
        <end position="324"/>
    </location>
</feature>
<sequence>MPDAATAVASPPEDVAHDDLCPVSCVCDTKICQLLMYTPVRTQCNHLLCASCMAQWADASSTNQIEHTSSDVTLDDFNPNYDPTYDLEANCPMCRTRTKASPDKSLARQLETKYPTTYMERRIEEEVDRGSRIGQDGVEGVMILIGNKHRLIRNSGSHNGHLWTFFVRTSRPDLIKEVHIYLHPTFRPHHHVLRNPPYEFEAEGWGTFEIHSKIVMKEPYSWIIDNAGTRQQGLQLSWDLDFEGRGRQGRVRAKVKKFVNDEVNQNGRRLRTRQVPAREPEIDNEDDEEEDDDYEAPADEDDESTSDDDMHDEGDSEYVEPSRR</sequence>
<dbReference type="InterPro" id="IPR001841">
    <property type="entry name" value="Znf_RING"/>
</dbReference>
<evidence type="ECO:0000313" key="10">
    <source>
        <dbReference type="EMBL" id="RAR14116.1"/>
    </source>
</evidence>
<dbReference type="InterPro" id="IPR038704">
    <property type="entry name" value="YEAST_sf"/>
</dbReference>
<evidence type="ECO:0000256" key="2">
    <source>
        <dbReference type="ARBA" id="ARBA00022771"/>
    </source>
</evidence>
<gene>
    <name evidence="10" type="ORF">DDE83_002534</name>
</gene>
<dbReference type="STRING" id="183478.A0A364NA25"/>
<evidence type="ECO:0000256" key="4">
    <source>
        <dbReference type="ARBA" id="ARBA00023242"/>
    </source>
</evidence>
<comment type="caution">
    <text evidence="10">The sequence shown here is derived from an EMBL/GenBank/DDBJ whole genome shotgun (WGS) entry which is preliminary data.</text>
</comment>
<evidence type="ECO:0000313" key="11">
    <source>
        <dbReference type="Proteomes" id="UP000249619"/>
    </source>
</evidence>
<dbReference type="AlphaFoldDB" id="A0A364NA25"/>
<evidence type="ECO:0000256" key="3">
    <source>
        <dbReference type="ARBA" id="ARBA00022833"/>
    </source>
</evidence>
<proteinExistence type="predicted"/>
<protein>
    <submittedName>
        <fullName evidence="10">Uncharacterized protein</fullName>
    </submittedName>
</protein>
<dbReference type="InterPro" id="IPR055129">
    <property type="entry name" value="YEATS_dom"/>
</dbReference>
<dbReference type="Proteomes" id="UP000249619">
    <property type="component" value="Unassembled WGS sequence"/>
</dbReference>
<evidence type="ECO:0000256" key="1">
    <source>
        <dbReference type="ARBA" id="ARBA00022723"/>
    </source>
</evidence>
<dbReference type="SUPFAM" id="SSF57850">
    <property type="entry name" value="RING/U-box"/>
    <property type="match status" value="1"/>
</dbReference>
<keyword evidence="1" id="KW-0479">Metal-binding</keyword>
<name>A0A364NA25_STELY</name>
<evidence type="ECO:0000256" key="7">
    <source>
        <dbReference type="SAM" id="MobiDB-lite"/>
    </source>
</evidence>
<comment type="subcellular location">
    <subcellularLocation>
        <location evidence="6">Nucleus</location>
    </subcellularLocation>
</comment>
<evidence type="ECO:0000256" key="6">
    <source>
        <dbReference type="PROSITE-ProRule" id="PRU00376"/>
    </source>
</evidence>
<keyword evidence="4 6" id="KW-0539">Nucleus</keyword>
<dbReference type="InterPro" id="IPR013083">
    <property type="entry name" value="Znf_RING/FYVE/PHD"/>
</dbReference>
<evidence type="ECO:0000259" key="8">
    <source>
        <dbReference type="PROSITE" id="PS50089"/>
    </source>
</evidence>
<dbReference type="GO" id="GO:0005634">
    <property type="term" value="C:nucleus"/>
    <property type="evidence" value="ECO:0007669"/>
    <property type="project" value="UniProtKB-SubCell"/>
</dbReference>
<dbReference type="PROSITE" id="PS50089">
    <property type="entry name" value="ZF_RING_2"/>
    <property type="match status" value="1"/>
</dbReference>
<feature type="compositionally biased region" description="Acidic residues" evidence="7">
    <location>
        <begin position="282"/>
        <end position="318"/>
    </location>
</feature>
<dbReference type="EMBL" id="QGDH01000026">
    <property type="protein sequence ID" value="RAR14116.1"/>
    <property type="molecule type" value="Genomic_DNA"/>
</dbReference>
<dbReference type="PROSITE" id="PS00518">
    <property type="entry name" value="ZF_RING_1"/>
    <property type="match status" value="1"/>
</dbReference>
<accession>A0A364NA25</accession>
<dbReference type="GO" id="GO:0008270">
    <property type="term" value="F:zinc ion binding"/>
    <property type="evidence" value="ECO:0007669"/>
    <property type="project" value="UniProtKB-KW"/>
</dbReference>
<evidence type="ECO:0000256" key="5">
    <source>
        <dbReference type="PROSITE-ProRule" id="PRU00175"/>
    </source>
</evidence>
<dbReference type="Gene3D" id="2.60.40.1970">
    <property type="entry name" value="YEATS domain"/>
    <property type="match status" value="1"/>
</dbReference>
<keyword evidence="3" id="KW-0862">Zinc</keyword>
<evidence type="ECO:0000259" key="9">
    <source>
        <dbReference type="PROSITE" id="PS51037"/>
    </source>
</evidence>
<feature type="domain" description="RING-type" evidence="8">
    <location>
        <begin position="31"/>
        <end position="95"/>
    </location>
</feature>
<dbReference type="Pfam" id="PF03366">
    <property type="entry name" value="YEATS"/>
    <property type="match status" value="1"/>
</dbReference>
<keyword evidence="2 5" id="KW-0863">Zinc-finger</keyword>
<dbReference type="SMART" id="SM00184">
    <property type="entry name" value="RING"/>
    <property type="match status" value="1"/>
</dbReference>
<reference evidence="11" key="1">
    <citation type="submission" date="2018-05" db="EMBL/GenBank/DDBJ databases">
        <title>Draft genome sequence of Stemphylium lycopersici strain CIDEFI 213.</title>
        <authorList>
            <person name="Medina R."/>
            <person name="Franco M.E.E."/>
            <person name="Lucentini C.G."/>
            <person name="Saparrat M.C.N."/>
            <person name="Balatti P.A."/>
        </authorList>
    </citation>
    <scope>NUCLEOTIDE SEQUENCE [LARGE SCALE GENOMIC DNA]</scope>
    <source>
        <strain evidence="11">CIDEFI 213</strain>
    </source>
</reference>